<dbReference type="Proteomes" id="UP000653797">
    <property type="component" value="Unassembled WGS sequence"/>
</dbReference>
<dbReference type="InterPro" id="IPR011006">
    <property type="entry name" value="CheY-like_superfamily"/>
</dbReference>
<dbReference type="PANTHER" id="PTHR43547:SF2">
    <property type="entry name" value="HYBRID SIGNAL TRANSDUCTION HISTIDINE KINASE C"/>
    <property type="match status" value="1"/>
</dbReference>
<dbReference type="PROSITE" id="PS50109">
    <property type="entry name" value="HIS_KIN"/>
    <property type="match status" value="1"/>
</dbReference>
<dbReference type="InterPro" id="IPR015943">
    <property type="entry name" value="WD40/YVTN_repeat-like_dom_sf"/>
</dbReference>
<dbReference type="InterPro" id="IPR005467">
    <property type="entry name" value="His_kinase_dom"/>
</dbReference>
<feature type="modified residue" description="4-aspartylphosphate" evidence="7">
    <location>
        <position position="1167"/>
    </location>
</feature>
<dbReference type="InterPro" id="IPR036097">
    <property type="entry name" value="HisK_dim/P_sf"/>
</dbReference>
<dbReference type="SMART" id="SM00448">
    <property type="entry name" value="REC"/>
    <property type="match status" value="1"/>
</dbReference>
<dbReference type="Pfam" id="PF07495">
    <property type="entry name" value="Y_Y_Y"/>
    <property type="match status" value="1"/>
</dbReference>
<evidence type="ECO:0000313" key="13">
    <source>
        <dbReference type="Proteomes" id="UP000653797"/>
    </source>
</evidence>
<dbReference type="GO" id="GO:0000155">
    <property type="term" value="F:phosphorelay sensor kinase activity"/>
    <property type="evidence" value="ECO:0007669"/>
    <property type="project" value="InterPro"/>
</dbReference>
<evidence type="ECO:0000256" key="2">
    <source>
        <dbReference type="ARBA" id="ARBA00012438"/>
    </source>
</evidence>
<dbReference type="EC" id="2.7.13.3" evidence="2"/>
<comment type="catalytic activity">
    <reaction evidence="1">
        <text>ATP + protein L-histidine = ADP + protein N-phospho-L-histidine.</text>
        <dbReference type="EC" id="2.7.13.3"/>
    </reaction>
</comment>
<dbReference type="PROSITE" id="PS50110">
    <property type="entry name" value="RESPONSE_REGULATORY"/>
    <property type="match status" value="1"/>
</dbReference>
<dbReference type="CDD" id="cd17574">
    <property type="entry name" value="REC_OmpR"/>
    <property type="match status" value="1"/>
</dbReference>
<dbReference type="Gene3D" id="2.130.10.10">
    <property type="entry name" value="YVTN repeat-like/Quinoprotein amine dehydrogenase"/>
    <property type="match status" value="3"/>
</dbReference>
<evidence type="ECO:0000256" key="5">
    <source>
        <dbReference type="ARBA" id="ARBA00023125"/>
    </source>
</evidence>
<dbReference type="InterPro" id="IPR009057">
    <property type="entry name" value="Homeodomain-like_sf"/>
</dbReference>
<evidence type="ECO:0000256" key="3">
    <source>
        <dbReference type="ARBA" id="ARBA00022553"/>
    </source>
</evidence>
<organism evidence="12 13">
    <name type="scientific">Spirosoma validum</name>
    <dbReference type="NCBI Taxonomy" id="2771355"/>
    <lineage>
        <taxon>Bacteria</taxon>
        <taxon>Pseudomonadati</taxon>
        <taxon>Bacteroidota</taxon>
        <taxon>Cytophagia</taxon>
        <taxon>Cytophagales</taxon>
        <taxon>Cytophagaceae</taxon>
        <taxon>Spirosoma</taxon>
    </lineage>
</organism>
<dbReference type="SUPFAM" id="SSF47384">
    <property type="entry name" value="Homodimeric domain of signal transducing histidine kinase"/>
    <property type="match status" value="1"/>
</dbReference>
<dbReference type="FunFam" id="2.60.40.10:FF:000791">
    <property type="entry name" value="Two-component system sensor histidine kinase/response regulator"/>
    <property type="match status" value="1"/>
</dbReference>
<dbReference type="CDD" id="cd00082">
    <property type="entry name" value="HisKA"/>
    <property type="match status" value="1"/>
</dbReference>
<protein>
    <recommendedName>
        <fullName evidence="2">histidine kinase</fullName>
        <ecNumber evidence="2">2.7.13.3</ecNumber>
    </recommendedName>
</protein>
<keyword evidence="8" id="KW-0812">Transmembrane</keyword>
<dbReference type="GO" id="GO:0043565">
    <property type="term" value="F:sequence-specific DNA binding"/>
    <property type="evidence" value="ECO:0007669"/>
    <property type="project" value="InterPro"/>
</dbReference>
<dbReference type="SMART" id="SM00388">
    <property type="entry name" value="HisKA"/>
    <property type="match status" value="1"/>
</dbReference>
<evidence type="ECO:0000256" key="4">
    <source>
        <dbReference type="ARBA" id="ARBA00023015"/>
    </source>
</evidence>
<dbReference type="SUPFAM" id="SSF63829">
    <property type="entry name" value="Calcium-dependent phosphotriesterase"/>
    <property type="match status" value="2"/>
</dbReference>
<keyword evidence="5" id="KW-0238">DNA-binding</keyword>
<reference evidence="12" key="1">
    <citation type="submission" date="2020-09" db="EMBL/GenBank/DDBJ databases">
        <authorList>
            <person name="Kim M.K."/>
        </authorList>
    </citation>
    <scope>NUCLEOTIDE SEQUENCE</scope>
    <source>
        <strain evidence="12">BT704</strain>
    </source>
</reference>
<dbReference type="Gene3D" id="2.60.40.10">
    <property type="entry name" value="Immunoglobulins"/>
    <property type="match status" value="1"/>
</dbReference>
<dbReference type="InterPro" id="IPR036890">
    <property type="entry name" value="HATPase_C_sf"/>
</dbReference>
<dbReference type="InterPro" id="IPR011123">
    <property type="entry name" value="Y_Y_Y"/>
</dbReference>
<dbReference type="InterPro" id="IPR018062">
    <property type="entry name" value="HTH_AraC-typ_CS"/>
</dbReference>
<evidence type="ECO:0000313" key="12">
    <source>
        <dbReference type="EMBL" id="MBD2753352.1"/>
    </source>
</evidence>
<dbReference type="InterPro" id="IPR001789">
    <property type="entry name" value="Sig_transdc_resp-reg_receiver"/>
</dbReference>
<accession>A0A927GD20</accession>
<keyword evidence="8" id="KW-1133">Transmembrane helix</keyword>
<dbReference type="InterPro" id="IPR020449">
    <property type="entry name" value="Tscrpt_reg_AraC-type_HTH"/>
</dbReference>
<dbReference type="SMART" id="SM00342">
    <property type="entry name" value="HTH_ARAC"/>
    <property type="match status" value="1"/>
</dbReference>
<evidence type="ECO:0000259" key="10">
    <source>
        <dbReference type="PROSITE" id="PS50109"/>
    </source>
</evidence>
<dbReference type="Pfam" id="PF00072">
    <property type="entry name" value="Response_reg"/>
    <property type="match status" value="1"/>
</dbReference>
<dbReference type="GO" id="GO:0003700">
    <property type="term" value="F:DNA-binding transcription factor activity"/>
    <property type="evidence" value="ECO:0007669"/>
    <property type="project" value="InterPro"/>
</dbReference>
<feature type="transmembrane region" description="Helical" evidence="8">
    <location>
        <begin position="12"/>
        <end position="32"/>
    </location>
</feature>
<dbReference type="InterPro" id="IPR013783">
    <property type="entry name" value="Ig-like_fold"/>
</dbReference>
<dbReference type="Pfam" id="PF00512">
    <property type="entry name" value="HisKA"/>
    <property type="match status" value="1"/>
</dbReference>
<evidence type="ECO:0000259" key="9">
    <source>
        <dbReference type="PROSITE" id="PS01124"/>
    </source>
</evidence>
<dbReference type="Gene3D" id="3.40.50.2300">
    <property type="match status" value="1"/>
</dbReference>
<name>A0A927GD20_9BACT</name>
<dbReference type="Pfam" id="PF07494">
    <property type="entry name" value="Reg_prop"/>
    <property type="match status" value="8"/>
</dbReference>
<feature type="transmembrane region" description="Helical" evidence="8">
    <location>
        <begin position="814"/>
        <end position="836"/>
    </location>
</feature>
<keyword evidence="6" id="KW-0804">Transcription</keyword>
<gene>
    <name evidence="12" type="ORF">IC230_10660</name>
</gene>
<proteinExistence type="predicted"/>
<dbReference type="SUPFAM" id="SSF55874">
    <property type="entry name" value="ATPase domain of HSP90 chaperone/DNA topoisomerase II/histidine kinase"/>
    <property type="match status" value="1"/>
</dbReference>
<dbReference type="InterPro" id="IPR003594">
    <property type="entry name" value="HATPase_dom"/>
</dbReference>
<dbReference type="Gene3D" id="1.10.10.60">
    <property type="entry name" value="Homeodomain-like"/>
    <property type="match status" value="1"/>
</dbReference>
<dbReference type="SMART" id="SM00387">
    <property type="entry name" value="HATPase_c"/>
    <property type="match status" value="1"/>
</dbReference>
<evidence type="ECO:0000256" key="7">
    <source>
        <dbReference type="PROSITE-ProRule" id="PRU00169"/>
    </source>
</evidence>
<dbReference type="InterPro" id="IPR003661">
    <property type="entry name" value="HisK_dim/P_dom"/>
</dbReference>
<sequence>MRVRFTASNYSLVVKIVYITLFLTATVNYFTLAQSPAFQHIDVRDGLAQNTVLSITQDDKGFMWFSTLDGLNRYDSRALRTYRNDPADPSSISSSYVSASLYDSRNNLWIGTGKGLNKYNPKTDSFQQFFYDSAVKTSLSSNDIYCFFEDRKGNIWIGTADGLNRLADPSTSRFERYIFSGSGGQNIIHSIDEDREGNLWLATNGGLIRVEFEQSTFRYKTFTHNPNNSTSLSSDLVTALVIDRQNRLWVGTKSGDLDRYDPSSEAFIHFRKKASAGILSAHNEINCMHLDKTGTIWIGTVEGIIQLEPSKVNFTFYQNDPDNPQSLADNSVYSLFRDKQGSVWVGTYYAGVNVLPPDNAPFNILKAKKSAKGLSSKLVNRIAEDYEQNLWVGADGEGLDYINPRTGLIAHYEAGSDPAKSLSSNQIKAIYVDKEGYTWVGTRRGGLSRLDPDHRLWTTYHYSTDKNYDHVAALLEDSQQRFWCISNRQLFLFDKRNGVFHPYLSQSTPSSEAKPFISNSSVPVLIEDSHKNIWLGGIEGVFLLRYKSSRIEWIPFTEIPPNANSPMSGKVNSICEDNHGKIWVGTDYSGLKRFDPSNIKFIDYGTIDGLSQRVITAIESDNTGMLWLSTENGLTRFDPEKKRSYTYTSSDGIPGSEFEGNASYRGRDGRLYFGTNDGLVYFDPAAIKINTKPPTVVFTALEVSNKPIQAGDKSNLLVNDIGATDEITFNHEQNFFTINFAVLNYIKAGKNQYAYKLKGIDQEWHYVKTPSITYNNLPAGEYTLLVKGANNDGIWSTQPTQLRIVMLPPWWKTWWAYGLYLLAFAAVLYFILRFFWLRNNFNREQELHQAKLDFFTNISHEIRTHLTLIIGPVDVLLNTKKDDADVQRQLTYAKNSSDSLLSLVTELMDFRKAESKQLSLHVSQNDIVAFIKNIITSFLHLSEKRNINFSFSTNEPSIPLWFDANQVVKVIYNLLSNAYKFISDGGEIRVEIEEKTDSVEIKILDNGKGISEENVKKLFSNYFQIYDYGKKNTGYGIGLALSRTITELHYGTLTVESKEAQNGQNGFTCFIISLRKGHHHFTQDQLVAPPLLLPTIDKEANEQLTTPSETDSETAKDHTILLVEDNTELRSFVKGILKHQYTVIEATNGREGWDAAVDRIPDMIISDIMMADVDGLELCRRLKSDERTSHIPVILLTAKAATVYQVEGLETGADSYLTKPVNVQILEITIRNLFKARELIRKKYSSQIIQEIPPSATNPVDERFINKIVQITEQHMNNPEFGVEMLTVEVGMSAPVLYKKLKALTDMSVNDFTKSIRMKRAAHLLQQGSLNINEVAYEVGFDDRRYFSREFKKVFGQNPSEYAKGTPSVN</sequence>
<dbReference type="PRINTS" id="PR00032">
    <property type="entry name" value="HTHARAC"/>
</dbReference>
<comment type="caution">
    <text evidence="12">The sequence shown here is derived from an EMBL/GenBank/DDBJ whole genome shotgun (WGS) entry which is preliminary data.</text>
</comment>
<keyword evidence="13" id="KW-1185">Reference proteome</keyword>
<dbReference type="SUPFAM" id="SSF46689">
    <property type="entry name" value="Homeodomain-like"/>
    <property type="match status" value="1"/>
</dbReference>
<dbReference type="InterPro" id="IPR011110">
    <property type="entry name" value="Reg_prop"/>
</dbReference>
<feature type="domain" description="HTH araC/xylS-type" evidence="9">
    <location>
        <begin position="1266"/>
        <end position="1365"/>
    </location>
</feature>
<keyword evidence="4" id="KW-0805">Transcription regulation</keyword>
<dbReference type="Pfam" id="PF12833">
    <property type="entry name" value="HTH_18"/>
    <property type="match status" value="1"/>
</dbReference>
<dbReference type="PROSITE" id="PS00041">
    <property type="entry name" value="HTH_ARAC_FAMILY_1"/>
    <property type="match status" value="1"/>
</dbReference>
<feature type="domain" description="Histidine kinase" evidence="10">
    <location>
        <begin position="857"/>
        <end position="1078"/>
    </location>
</feature>
<dbReference type="Gene3D" id="1.10.287.130">
    <property type="match status" value="1"/>
</dbReference>
<keyword evidence="3 7" id="KW-0597">Phosphoprotein</keyword>
<dbReference type="PANTHER" id="PTHR43547">
    <property type="entry name" value="TWO-COMPONENT HISTIDINE KINASE"/>
    <property type="match status" value="1"/>
</dbReference>
<evidence type="ECO:0000256" key="1">
    <source>
        <dbReference type="ARBA" id="ARBA00000085"/>
    </source>
</evidence>
<evidence type="ECO:0000256" key="6">
    <source>
        <dbReference type="ARBA" id="ARBA00023163"/>
    </source>
</evidence>
<dbReference type="InterPro" id="IPR018060">
    <property type="entry name" value="HTH_AraC"/>
</dbReference>
<keyword evidence="8" id="KW-0472">Membrane</keyword>
<dbReference type="RefSeq" id="WP_191038971.1">
    <property type="nucleotide sequence ID" value="NZ_JACXAA010000003.1"/>
</dbReference>
<dbReference type="Pfam" id="PF02518">
    <property type="entry name" value="HATPase_c"/>
    <property type="match status" value="1"/>
</dbReference>
<dbReference type="SUPFAM" id="SSF52172">
    <property type="entry name" value="CheY-like"/>
    <property type="match status" value="1"/>
</dbReference>
<feature type="domain" description="Response regulatory" evidence="11">
    <location>
        <begin position="1119"/>
        <end position="1234"/>
    </location>
</feature>
<evidence type="ECO:0000259" key="11">
    <source>
        <dbReference type="PROSITE" id="PS50110"/>
    </source>
</evidence>
<dbReference type="PROSITE" id="PS01124">
    <property type="entry name" value="HTH_ARAC_FAMILY_2"/>
    <property type="match status" value="1"/>
</dbReference>
<dbReference type="Gene3D" id="3.30.565.10">
    <property type="entry name" value="Histidine kinase-like ATPase, C-terminal domain"/>
    <property type="match status" value="1"/>
</dbReference>
<dbReference type="EMBL" id="JACXAA010000003">
    <property type="protein sequence ID" value="MBD2753352.1"/>
    <property type="molecule type" value="Genomic_DNA"/>
</dbReference>
<evidence type="ECO:0000256" key="8">
    <source>
        <dbReference type="SAM" id="Phobius"/>
    </source>
</evidence>